<dbReference type="STRING" id="246200.SPO1271"/>
<feature type="domain" description="Surface lipoprotein assembly modifier C-terminal" evidence="2">
    <location>
        <begin position="159"/>
        <end position="455"/>
    </location>
</feature>
<dbReference type="InterPro" id="IPR011990">
    <property type="entry name" value="TPR-like_helical_dom_sf"/>
</dbReference>
<organism evidence="3 4">
    <name type="scientific">Ruegeria pomeroyi (strain ATCC 700808 / DSM 15171 / DSS-3)</name>
    <name type="common">Silicibacter pomeroyi</name>
    <dbReference type="NCBI Taxonomy" id="246200"/>
    <lineage>
        <taxon>Bacteria</taxon>
        <taxon>Pseudomonadati</taxon>
        <taxon>Pseudomonadota</taxon>
        <taxon>Alphaproteobacteria</taxon>
        <taxon>Rhodobacterales</taxon>
        <taxon>Roseobacteraceae</taxon>
        <taxon>Ruegeria</taxon>
    </lineage>
</organism>
<name>Q5LTY9_RUEPO</name>
<dbReference type="Proteomes" id="UP000001023">
    <property type="component" value="Chromosome"/>
</dbReference>
<evidence type="ECO:0000313" key="4">
    <source>
        <dbReference type="Proteomes" id="UP000001023"/>
    </source>
</evidence>
<sequence length="467" mass="52253">MVRPWGKIRRPIAALALLTGLLSSMAGAEAPVKLSPDELRATAVQALRIGAPEQAYSYAQALLQRDPADRQALLVHSRAARTLGRFDEARSSAQQAWRLSETDEQKFASSMVMAQALASDERRTLAQWWLRRAVEHAPSEELSRIAVRDFRYVRARNPWLTRLSFAITPDSNINNGSSQRSSFLNYKLSEVLYGQPVEYQLGGSARALSGIEYALGVTTRYRFRELPTRAHDLILSVDLRAYSLSSEAKAIAPTASASDFSFASYTLGYGQRGINLDRRGEYRFFVDVGQSWYGGNEYARFARFSLGQSYKLARGRQINARIATERQWGVTRSDQDTVRADLSYTLPLSGGTVLWTNLTGAVATSDVAADEFDEIALRAQITFAKPVFGATAQLGLWARSRDYDVSPHDRNGRQEDKYEADFTLIFNKIDYYGFNPTMRISASRTESNIALYDARRFGVNFGIQSAF</sequence>
<evidence type="ECO:0000256" key="1">
    <source>
        <dbReference type="SAM" id="SignalP"/>
    </source>
</evidence>
<dbReference type="EMBL" id="CP000031">
    <property type="protein sequence ID" value="AAV94563.1"/>
    <property type="molecule type" value="Genomic_DNA"/>
</dbReference>
<dbReference type="Gene3D" id="1.25.40.10">
    <property type="entry name" value="Tetratricopeptide repeat domain"/>
    <property type="match status" value="1"/>
</dbReference>
<accession>Q5LTY9</accession>
<protein>
    <recommendedName>
        <fullName evidence="2">Surface lipoprotein assembly modifier C-terminal domain-containing protein</fullName>
    </recommendedName>
</protein>
<gene>
    <name evidence="3" type="ordered locus">SPO1271</name>
</gene>
<dbReference type="KEGG" id="sil:SPO1271"/>
<proteinExistence type="predicted"/>
<dbReference type="Pfam" id="PF04575">
    <property type="entry name" value="SlipAM"/>
    <property type="match status" value="1"/>
</dbReference>
<evidence type="ECO:0000259" key="2">
    <source>
        <dbReference type="Pfam" id="PF04575"/>
    </source>
</evidence>
<dbReference type="HOGENOM" id="CLU_045106_0_0_5"/>
<dbReference type="InterPro" id="IPR007655">
    <property type="entry name" value="Slam_C"/>
</dbReference>
<dbReference type="AlphaFoldDB" id="Q5LTY9"/>
<evidence type="ECO:0000313" key="3">
    <source>
        <dbReference type="EMBL" id="AAV94563.1"/>
    </source>
</evidence>
<reference evidence="3 4" key="2">
    <citation type="journal article" date="2014" name="Stand. Genomic Sci.">
        <title>An updated genome annotation for the model marine bacterium Ruegeria pomeroyi DSS-3.</title>
        <authorList>
            <person name="Rivers A.R."/>
            <person name="Smith C.B."/>
            <person name="Moran M.A."/>
        </authorList>
    </citation>
    <scope>GENOME REANNOTATION</scope>
    <source>
        <strain evidence="4">ATCC 700808 / DSM 15171 / DSS-3</strain>
    </source>
</reference>
<feature type="chain" id="PRO_5004259398" description="Surface lipoprotein assembly modifier C-terminal domain-containing protein" evidence="1">
    <location>
        <begin position="29"/>
        <end position="467"/>
    </location>
</feature>
<keyword evidence="4" id="KW-1185">Reference proteome</keyword>
<dbReference type="SUPFAM" id="SSF48452">
    <property type="entry name" value="TPR-like"/>
    <property type="match status" value="1"/>
</dbReference>
<keyword evidence="1" id="KW-0732">Signal</keyword>
<feature type="signal peptide" evidence="1">
    <location>
        <begin position="1"/>
        <end position="28"/>
    </location>
</feature>
<dbReference type="eggNOG" id="COG0457">
    <property type="taxonomic scope" value="Bacteria"/>
</dbReference>
<reference evidence="3 4" key="1">
    <citation type="journal article" date="2004" name="Nature">
        <title>Genome sequence of Silicibacter pomeroyi reveals adaptations to the marine environment.</title>
        <authorList>
            <person name="Moran M.A."/>
            <person name="Buchan A."/>
            <person name="Gonzalez J.M."/>
            <person name="Heidelberg J.F."/>
            <person name="Whitman W.B."/>
            <person name="Kiene R.P."/>
            <person name="Henriksen J.R."/>
            <person name="King G.M."/>
            <person name="Belas R."/>
            <person name="Fuqua C."/>
            <person name="Brinkac L."/>
            <person name="Lewis M."/>
            <person name="Johri S."/>
            <person name="Weaver B."/>
            <person name="Pai G."/>
            <person name="Eisen J.A."/>
            <person name="Rahe E."/>
            <person name="Sheldon W.M."/>
            <person name="Ye W."/>
            <person name="Miller T.R."/>
            <person name="Carlton J."/>
            <person name="Rasko D.A."/>
            <person name="Paulsen I.T."/>
            <person name="Ren Q."/>
            <person name="Daugherty S.C."/>
            <person name="Deboy R.T."/>
            <person name="Dodson R.J."/>
            <person name="Durkin A.S."/>
            <person name="Madupu R."/>
            <person name="Nelson W.C."/>
            <person name="Sullivan S.A."/>
            <person name="Rosovitz M.J."/>
            <person name="Haft D.H."/>
            <person name="Selengut J."/>
            <person name="Ward N."/>
        </authorList>
    </citation>
    <scope>NUCLEOTIDE SEQUENCE [LARGE SCALE GENOMIC DNA]</scope>
    <source>
        <strain evidence="4">ATCC 700808 / DSM 15171 / DSS-3</strain>
    </source>
</reference>
<dbReference type="PaxDb" id="246200-SPO1271"/>